<accession>A0A423PV04</accession>
<dbReference type="InterPro" id="IPR053910">
    <property type="entry name" value="RsmI_HTH"/>
</dbReference>
<dbReference type="GO" id="GO:0070677">
    <property type="term" value="F:rRNA (cytosine-2'-O-)-methyltransferase activity"/>
    <property type="evidence" value="ECO:0007669"/>
    <property type="project" value="UniProtKB-UniRule"/>
</dbReference>
<dbReference type="InterPro" id="IPR035996">
    <property type="entry name" value="4pyrrol_Methylase_sf"/>
</dbReference>
<dbReference type="PROSITE" id="PS01296">
    <property type="entry name" value="RSMI"/>
    <property type="match status" value="1"/>
</dbReference>
<dbReference type="GO" id="GO:0005524">
    <property type="term" value="F:ATP binding"/>
    <property type="evidence" value="ECO:0007669"/>
    <property type="project" value="UniProtKB-UniRule"/>
</dbReference>
<keyword evidence="1 6" id="KW-0963">Cytoplasm</keyword>
<dbReference type="PANTHER" id="PTHR46111">
    <property type="entry name" value="RIBOSOMAL RNA SMALL SUBUNIT METHYLTRANSFERASE I"/>
    <property type="match status" value="1"/>
</dbReference>
<keyword evidence="4 6" id="KW-0808">Transferase</keyword>
<feature type="domain" description="ATP-grasp" evidence="8">
    <location>
        <begin position="46"/>
        <end position="279"/>
    </location>
</feature>
<dbReference type="FunFam" id="3.40.1010.10:FF:000007">
    <property type="entry name" value="Ribosomal RNA small subunit methyltransferase I"/>
    <property type="match status" value="1"/>
</dbReference>
<evidence type="ECO:0000259" key="8">
    <source>
        <dbReference type="PROSITE" id="PS50975"/>
    </source>
</evidence>
<dbReference type="PANTHER" id="PTHR46111:SF1">
    <property type="entry name" value="RIBOSOMAL RNA SMALL SUBUNIT METHYLTRANSFERASE I"/>
    <property type="match status" value="1"/>
</dbReference>
<comment type="similarity">
    <text evidence="6">Belongs to the methyltransferase superfamily. RsmI family.</text>
</comment>
<comment type="function">
    <text evidence="6">Catalyzes the 2'-O-methylation of the ribose of cytidine 1402 (C1402) in 16S rRNA.</text>
</comment>
<dbReference type="FunFam" id="3.30.950.10:FF:000002">
    <property type="entry name" value="Ribosomal RNA small subunit methyltransferase I"/>
    <property type="match status" value="1"/>
</dbReference>
<evidence type="ECO:0000256" key="4">
    <source>
        <dbReference type="ARBA" id="ARBA00022679"/>
    </source>
</evidence>
<comment type="subcellular location">
    <subcellularLocation>
        <location evidence="6">Cytoplasm</location>
    </subcellularLocation>
</comment>
<dbReference type="RefSeq" id="WP_123657830.1">
    <property type="nucleotide sequence ID" value="NZ_AYKG01000015.1"/>
</dbReference>
<keyword evidence="10" id="KW-1185">Reference proteome</keyword>
<dbReference type="FunCoup" id="A0A423PV04">
    <property type="interactions" value="336"/>
</dbReference>
<protein>
    <recommendedName>
        <fullName evidence="6">Ribosomal RNA small subunit methyltransferase I</fullName>
        <ecNumber evidence="6">2.1.1.198</ecNumber>
    </recommendedName>
    <alternativeName>
        <fullName evidence="6">16S rRNA 2'-O-ribose C1402 methyltransferase</fullName>
    </alternativeName>
    <alternativeName>
        <fullName evidence="6">rRNA (cytidine-2'-O-)-methyltransferase RsmI</fullName>
    </alternativeName>
</protein>
<dbReference type="Pfam" id="PF00590">
    <property type="entry name" value="TP_methylase"/>
    <property type="match status" value="1"/>
</dbReference>
<dbReference type="InterPro" id="IPR014776">
    <property type="entry name" value="4pyrrole_Mease_sub2"/>
</dbReference>
<comment type="catalytic activity">
    <reaction evidence="6">
        <text>cytidine(1402) in 16S rRNA + S-adenosyl-L-methionine = 2'-O-methylcytidine(1402) in 16S rRNA + S-adenosyl-L-homocysteine + H(+)</text>
        <dbReference type="Rhea" id="RHEA:42924"/>
        <dbReference type="Rhea" id="RHEA-COMP:10285"/>
        <dbReference type="Rhea" id="RHEA-COMP:10286"/>
        <dbReference type="ChEBI" id="CHEBI:15378"/>
        <dbReference type="ChEBI" id="CHEBI:57856"/>
        <dbReference type="ChEBI" id="CHEBI:59789"/>
        <dbReference type="ChEBI" id="CHEBI:74495"/>
        <dbReference type="ChEBI" id="CHEBI:82748"/>
        <dbReference type="EC" id="2.1.1.198"/>
    </reaction>
</comment>
<dbReference type="PIRSF" id="PIRSF005917">
    <property type="entry name" value="MTase_YraL"/>
    <property type="match status" value="1"/>
</dbReference>
<keyword evidence="7" id="KW-0067">ATP-binding</keyword>
<evidence type="ECO:0000256" key="3">
    <source>
        <dbReference type="ARBA" id="ARBA00022603"/>
    </source>
</evidence>
<keyword evidence="2 6" id="KW-0698">rRNA processing</keyword>
<evidence type="ECO:0000256" key="7">
    <source>
        <dbReference type="PROSITE-ProRule" id="PRU00409"/>
    </source>
</evidence>
<dbReference type="InterPro" id="IPR008189">
    <property type="entry name" value="rRNA_ssu_MeTfrase_I"/>
</dbReference>
<comment type="caution">
    <text evidence="9">The sequence shown here is derived from an EMBL/GenBank/DDBJ whole genome shotgun (WGS) entry which is preliminary data.</text>
</comment>
<dbReference type="InParanoid" id="A0A423PV04"/>
<dbReference type="GO" id="GO:0005737">
    <property type="term" value="C:cytoplasm"/>
    <property type="evidence" value="ECO:0007669"/>
    <property type="project" value="UniProtKB-SubCell"/>
</dbReference>
<dbReference type="EC" id="2.1.1.198" evidence="6"/>
<dbReference type="AlphaFoldDB" id="A0A423PV04"/>
<evidence type="ECO:0000256" key="5">
    <source>
        <dbReference type="ARBA" id="ARBA00022691"/>
    </source>
</evidence>
<dbReference type="PROSITE" id="PS50975">
    <property type="entry name" value="ATP_GRASP"/>
    <property type="match status" value="1"/>
</dbReference>
<proteinExistence type="inferred from homology"/>
<evidence type="ECO:0000313" key="10">
    <source>
        <dbReference type="Proteomes" id="UP000285310"/>
    </source>
</evidence>
<name>A0A423PV04_9GAMM</name>
<evidence type="ECO:0000256" key="6">
    <source>
        <dbReference type="HAMAP-Rule" id="MF_01877"/>
    </source>
</evidence>
<dbReference type="Pfam" id="PF23016">
    <property type="entry name" value="RsmI_C"/>
    <property type="match status" value="1"/>
</dbReference>
<dbReference type="NCBIfam" id="TIGR00096">
    <property type="entry name" value="16S rRNA (cytidine(1402)-2'-O)-methyltransferase"/>
    <property type="match status" value="1"/>
</dbReference>
<keyword evidence="5 6" id="KW-0949">S-adenosyl-L-methionine</keyword>
<evidence type="ECO:0000256" key="2">
    <source>
        <dbReference type="ARBA" id="ARBA00022552"/>
    </source>
</evidence>
<sequence>MNQASTPGILWIVATPIGNLGDLSTRGAAILGEVDLIAAEDTRHTRRLLDHLGLATRTLSLHEHNEDARAQGLIARLRDGQSIALVSDAGTPLISDPGYRLVSHVRAAGLCVQTVPGASAVIAALSISGLPTDRFVFEGFLPTKPGARRKRLQALADEPRTLVCYESSHRIAACAADLGAVLGERAVTLARELTKRHEQSVCLKACDLAAWLADDANRTRGEFVLVIAGAPARDMPDSAVSLEAVLNELVPALGTKKASTIAARLTGTPKKSAYAAALAMTGNDSQ</sequence>
<dbReference type="GO" id="GO:0046872">
    <property type="term" value="F:metal ion binding"/>
    <property type="evidence" value="ECO:0007669"/>
    <property type="project" value="InterPro"/>
</dbReference>
<dbReference type="InterPro" id="IPR014777">
    <property type="entry name" value="4pyrrole_Mease_sub1"/>
</dbReference>
<dbReference type="InterPro" id="IPR000878">
    <property type="entry name" value="4pyrrol_Mease"/>
</dbReference>
<keyword evidence="7" id="KW-0547">Nucleotide-binding</keyword>
<dbReference type="EMBL" id="AYKG01000015">
    <property type="protein sequence ID" value="ROO29409.1"/>
    <property type="molecule type" value="Genomic_DNA"/>
</dbReference>
<dbReference type="Gene3D" id="3.40.1010.10">
    <property type="entry name" value="Cobalt-precorrin-4 Transmethylase, Domain 1"/>
    <property type="match status" value="1"/>
</dbReference>
<dbReference type="SUPFAM" id="SSF53790">
    <property type="entry name" value="Tetrapyrrole methylase"/>
    <property type="match status" value="1"/>
</dbReference>
<dbReference type="InterPro" id="IPR011761">
    <property type="entry name" value="ATP-grasp"/>
</dbReference>
<evidence type="ECO:0000313" key="9">
    <source>
        <dbReference type="EMBL" id="ROO29409.1"/>
    </source>
</evidence>
<evidence type="ECO:0000256" key="1">
    <source>
        <dbReference type="ARBA" id="ARBA00022490"/>
    </source>
</evidence>
<organism evidence="9 10">
    <name type="scientific">Salinisphaera japonica YTM-1</name>
    <dbReference type="NCBI Taxonomy" id="1209778"/>
    <lineage>
        <taxon>Bacteria</taxon>
        <taxon>Pseudomonadati</taxon>
        <taxon>Pseudomonadota</taxon>
        <taxon>Gammaproteobacteria</taxon>
        <taxon>Salinisphaerales</taxon>
        <taxon>Salinisphaeraceae</taxon>
        <taxon>Salinisphaera</taxon>
    </lineage>
</organism>
<reference evidence="9 10" key="1">
    <citation type="submission" date="2013-10" db="EMBL/GenBank/DDBJ databases">
        <title>Salinisphaera japonica YTM-1 Genome Sequencing.</title>
        <authorList>
            <person name="Lai Q."/>
            <person name="Li C."/>
            <person name="Shao Z."/>
        </authorList>
    </citation>
    <scope>NUCLEOTIDE SEQUENCE [LARGE SCALE GENOMIC DNA]</scope>
    <source>
        <strain evidence="9 10">YTM-1</strain>
    </source>
</reference>
<keyword evidence="3 6" id="KW-0489">Methyltransferase</keyword>
<gene>
    <name evidence="6" type="primary">rsmI</name>
    <name evidence="9" type="ORF">SAJA_06505</name>
</gene>
<dbReference type="OrthoDB" id="9809084at2"/>
<dbReference type="Gene3D" id="3.30.950.10">
    <property type="entry name" value="Methyltransferase, Cobalt-precorrin-4 Transmethylase, Domain 2"/>
    <property type="match status" value="1"/>
</dbReference>
<dbReference type="InterPro" id="IPR018063">
    <property type="entry name" value="SAM_MeTrfase_RsmI_CS"/>
</dbReference>
<dbReference type="HAMAP" id="MF_01877">
    <property type="entry name" value="16SrRNA_methyltr_I"/>
    <property type="match status" value="1"/>
</dbReference>
<dbReference type="Proteomes" id="UP000285310">
    <property type="component" value="Unassembled WGS sequence"/>
</dbReference>
<dbReference type="CDD" id="cd11648">
    <property type="entry name" value="RsmI"/>
    <property type="match status" value="1"/>
</dbReference>